<dbReference type="Pfam" id="PF25084">
    <property type="entry name" value="LbH_EIF2B"/>
    <property type="match status" value="1"/>
</dbReference>
<dbReference type="InterPro" id="IPR051960">
    <property type="entry name" value="eIF2B_gamma"/>
</dbReference>
<evidence type="ECO:0000256" key="8">
    <source>
        <dbReference type="ARBA" id="ARBA00045373"/>
    </source>
</evidence>
<protein>
    <recommendedName>
        <fullName evidence="6">Translation initiation factor eIF2B subunit gamma</fullName>
    </recommendedName>
    <alternativeName>
        <fullName evidence="7">eIF2B GDP-GTP exchange factor subunit gamma</fullName>
    </alternativeName>
</protein>
<feature type="domain" description="EIF2B subunit epsilon/gamma LbH" evidence="11">
    <location>
        <begin position="354"/>
        <end position="440"/>
    </location>
</feature>
<accession>A0ABM1XQ53</accession>
<dbReference type="GeneID" id="109414976"/>
<keyword evidence="3" id="KW-0963">Cytoplasm</keyword>
<comment type="function">
    <text evidence="8">Acts as a component of the translation initiation factor 2B (eIF2B) complex, which catalyzes the exchange of GDP for GTP on the eukaryotic initiation factor 2 (eIF2) complex gamma subunit. Its guanine nucleotide exchange factor activity is repressed when bound to eIF2 complex phosphorylated on the alpha subunit, thereby limiting the amount of methionyl-initiator methionine tRNA available to the ribosome and consequently global translation is repressed.</text>
</comment>
<evidence type="ECO:0000256" key="9">
    <source>
        <dbReference type="ARBA" id="ARBA00046432"/>
    </source>
</evidence>
<comment type="subcellular location">
    <subcellularLocation>
        <location evidence="1">Cytoplasm</location>
        <location evidence="1">Cytosol</location>
    </subcellularLocation>
</comment>
<dbReference type="PANTHER" id="PTHR45989">
    <property type="entry name" value="TRANSLATION INITIATION FACTOR EIF-2B SUBUNIT GAMMA"/>
    <property type="match status" value="1"/>
</dbReference>
<evidence type="ECO:0000256" key="1">
    <source>
        <dbReference type="ARBA" id="ARBA00004514"/>
    </source>
</evidence>
<evidence type="ECO:0000259" key="11">
    <source>
        <dbReference type="Pfam" id="PF25084"/>
    </source>
</evidence>
<evidence type="ECO:0000256" key="7">
    <source>
        <dbReference type="ARBA" id="ARBA00044229"/>
    </source>
</evidence>
<evidence type="ECO:0000256" key="2">
    <source>
        <dbReference type="ARBA" id="ARBA00007878"/>
    </source>
</evidence>
<comment type="subunit">
    <text evidence="9">Component of the translation initiation factor 2B (eIF2B) complex which is a heterodecamer of two sets of five different subunits: alpha, beta, gamma, delta and epsilon. Subunits alpha, beta and delta comprise a regulatory subcomplex and subunits epsilon and gamma comprise a catalytic subcomplex. Within the complex, the hexameric regulatory complex resides at the center, with the two heterodimeric catalytic subcomplexes bound on opposite sides.</text>
</comment>
<dbReference type="PANTHER" id="PTHR45989:SF1">
    <property type="entry name" value="TRANSLATION INITIATION FACTOR EIF-2B SUBUNIT GAMMA"/>
    <property type="match status" value="1"/>
</dbReference>
<reference evidence="13" key="1">
    <citation type="journal article" date="2015" name="Proc. Natl. Acad. Sci. U.S.A.">
        <title>Genome sequence of the Asian Tiger mosquito, Aedes albopictus, reveals insights into its biology, genetics, and evolution.</title>
        <authorList>
            <person name="Chen X.G."/>
            <person name="Jiang X."/>
            <person name="Gu J."/>
            <person name="Xu M."/>
            <person name="Wu Y."/>
            <person name="Deng Y."/>
            <person name="Zhang C."/>
            <person name="Bonizzoni M."/>
            <person name="Dermauw W."/>
            <person name="Vontas J."/>
            <person name="Armbruster P."/>
            <person name="Huang X."/>
            <person name="Yang Y."/>
            <person name="Zhang H."/>
            <person name="He W."/>
            <person name="Peng H."/>
            <person name="Liu Y."/>
            <person name="Wu K."/>
            <person name="Chen J."/>
            <person name="Lirakis M."/>
            <person name="Topalis P."/>
            <person name="Van Leeuwen T."/>
            <person name="Hall A.B."/>
            <person name="Jiang X."/>
            <person name="Thorpe C."/>
            <person name="Mueller R.L."/>
            <person name="Sun C."/>
            <person name="Waterhouse R.M."/>
            <person name="Yan G."/>
            <person name="Tu Z.J."/>
            <person name="Fang X."/>
            <person name="James A.A."/>
        </authorList>
    </citation>
    <scope>NUCLEOTIDE SEQUENCE [LARGE SCALE GENOMIC DNA]</scope>
    <source>
        <strain evidence="13">Foshan</strain>
    </source>
</reference>
<proteinExistence type="inferred from homology"/>
<dbReference type="RefSeq" id="XP_019544364.3">
    <property type="nucleotide sequence ID" value="XM_019688819.3"/>
</dbReference>
<evidence type="ECO:0000313" key="13">
    <source>
        <dbReference type="Proteomes" id="UP000069940"/>
    </source>
</evidence>
<dbReference type="InterPro" id="IPR029044">
    <property type="entry name" value="Nucleotide-diphossugar_trans"/>
</dbReference>
<dbReference type="InterPro" id="IPR056764">
    <property type="entry name" value="LbH_EIF2B3/5"/>
</dbReference>
<name>A0ABM1XQ53_AEDAL</name>
<dbReference type="Pfam" id="PF00483">
    <property type="entry name" value="NTP_transferase"/>
    <property type="match status" value="1"/>
</dbReference>
<evidence type="ECO:0000313" key="12">
    <source>
        <dbReference type="EnsemblMetazoa" id="AALFPA23_001785.P1390"/>
    </source>
</evidence>
<evidence type="ECO:0000256" key="3">
    <source>
        <dbReference type="ARBA" id="ARBA00022490"/>
    </source>
</evidence>
<dbReference type="Proteomes" id="UP000069940">
    <property type="component" value="Unassembled WGS sequence"/>
</dbReference>
<evidence type="ECO:0000256" key="6">
    <source>
        <dbReference type="ARBA" id="ARBA00044196"/>
    </source>
</evidence>
<comment type="similarity">
    <text evidence="2">Belongs to the eIF-2B gamma/epsilon subunits family.</text>
</comment>
<dbReference type="SUPFAM" id="SSF53448">
    <property type="entry name" value="Nucleotide-diphospho-sugar transferases"/>
    <property type="match status" value="1"/>
</dbReference>
<evidence type="ECO:0000256" key="5">
    <source>
        <dbReference type="ARBA" id="ARBA00022917"/>
    </source>
</evidence>
<evidence type="ECO:0000256" key="4">
    <source>
        <dbReference type="ARBA" id="ARBA00022540"/>
    </source>
</evidence>
<keyword evidence="4" id="KW-0396">Initiation factor</keyword>
<sequence>MATINTINEFQAVVFAAGKGSRFPEILEGRPKCLLPIGSYPLIWYPLKMLQRHGFQDVIVIVLENEKSEIQQKLEKHPLKLKLEYVTLSGDSDVGTADALRQISDRIKTDVVLLSCDTLVDFSLYAAFKQFREHNASVVGLLVQSEMNNVVVPGPKMKYKIEQDLFGICPESNRLLFMGSVSDFENDFQIPGHLLRQNGKIDIRSGLLDAHVYIVRKWVIDYLESNAGFSTLKGELLPFIVKKQLSAVSQPQSHSEKPISEVNVDIKGKHILEFAPTSPLDTKIHDSSIFNKVASTLNDIIRCYAVITPASTFGIRINTLPSFCYANQQIYKTFPALTDLPVAALIATNSVIKSTQIASTTVGDQTVISEKTSINSSIIGANCVINPKVRLTNCTLMDHVIIEENVALENCIICEKSVIKSNSSLRNCLIGSNYTVSANTKKDNVHLSNSAGFMEI</sequence>
<dbReference type="CDD" id="cd04652">
    <property type="entry name" value="LbH_eIF2B_gamma_C"/>
    <property type="match status" value="1"/>
</dbReference>
<dbReference type="InterPro" id="IPR005835">
    <property type="entry name" value="NTP_transferase_dom"/>
</dbReference>
<dbReference type="Gene3D" id="3.90.550.10">
    <property type="entry name" value="Spore Coat Polysaccharide Biosynthesis Protein SpsA, Chain A"/>
    <property type="match status" value="1"/>
</dbReference>
<dbReference type="CDD" id="cd04198">
    <property type="entry name" value="eIF-2B_gamma_N"/>
    <property type="match status" value="1"/>
</dbReference>
<evidence type="ECO:0000259" key="10">
    <source>
        <dbReference type="Pfam" id="PF00483"/>
    </source>
</evidence>
<keyword evidence="5" id="KW-0648">Protein biosynthesis</keyword>
<dbReference type="Gene3D" id="2.160.10.10">
    <property type="entry name" value="Hexapeptide repeat proteins"/>
    <property type="match status" value="1"/>
</dbReference>
<keyword evidence="13" id="KW-1185">Reference proteome</keyword>
<organism evidence="12 13">
    <name type="scientific">Aedes albopictus</name>
    <name type="common">Asian tiger mosquito</name>
    <name type="synonym">Stegomyia albopicta</name>
    <dbReference type="NCBI Taxonomy" id="7160"/>
    <lineage>
        <taxon>Eukaryota</taxon>
        <taxon>Metazoa</taxon>
        <taxon>Ecdysozoa</taxon>
        <taxon>Arthropoda</taxon>
        <taxon>Hexapoda</taxon>
        <taxon>Insecta</taxon>
        <taxon>Pterygota</taxon>
        <taxon>Neoptera</taxon>
        <taxon>Endopterygota</taxon>
        <taxon>Diptera</taxon>
        <taxon>Nematocera</taxon>
        <taxon>Culicoidea</taxon>
        <taxon>Culicidae</taxon>
        <taxon>Culicinae</taxon>
        <taxon>Aedini</taxon>
        <taxon>Aedes</taxon>
        <taxon>Stegomyia</taxon>
    </lineage>
</organism>
<dbReference type="EnsemblMetazoa" id="AALFPA23_001785.R1390">
    <property type="protein sequence ID" value="AALFPA23_001785.P1390"/>
    <property type="gene ID" value="AALFPA23_001785"/>
</dbReference>
<reference evidence="12" key="2">
    <citation type="submission" date="2025-05" db="UniProtKB">
        <authorList>
            <consortium name="EnsemblMetazoa"/>
        </authorList>
    </citation>
    <scope>IDENTIFICATION</scope>
    <source>
        <strain evidence="12">Foshan</strain>
    </source>
</reference>
<feature type="domain" description="Nucleotidyl transferase" evidence="10">
    <location>
        <begin position="12"/>
        <end position="143"/>
    </location>
</feature>